<sequence length="257" mass="28475">MAIPDTRPDILDRPAPAGALAKAINFSGTAVEDFFAITIENALSQRECEEILSSVQPAGDDDVPWSMVTFTPHGRLQHMDPSGKLYCPRIGKYMPNLSDALLKRITPFLPLQIATLKDAVPVTGPYPASRGDVWRLSHLGPYLRFLKYGPGHFFRRHCDHMATEGGRDSYLTFLLYLNDEGLSGGATRFHTDPTDPEAATLDVNPKAGSVLVFQQRDLWHEGCEVFQGEKFIVWGNLFYERVVKEGIAIPGADGTRT</sequence>
<dbReference type="Proteomes" id="UP000244855">
    <property type="component" value="Unassembled WGS sequence"/>
</dbReference>
<dbReference type="InterPro" id="IPR045054">
    <property type="entry name" value="P4HA-like"/>
</dbReference>
<evidence type="ECO:0000313" key="8">
    <source>
        <dbReference type="Proteomes" id="UP000244855"/>
    </source>
</evidence>
<keyword evidence="2" id="KW-0479">Metal-binding</keyword>
<dbReference type="PANTHER" id="PTHR10869:SF241">
    <property type="entry name" value="FE2OG DIOXYGENASE DOMAIN-CONTAINING PROTEIN"/>
    <property type="match status" value="1"/>
</dbReference>
<keyword evidence="8" id="KW-1185">Reference proteome</keyword>
<organism evidence="7 8">
    <name type="scientific">Periconia macrospinosa</name>
    <dbReference type="NCBI Taxonomy" id="97972"/>
    <lineage>
        <taxon>Eukaryota</taxon>
        <taxon>Fungi</taxon>
        <taxon>Dikarya</taxon>
        <taxon>Ascomycota</taxon>
        <taxon>Pezizomycotina</taxon>
        <taxon>Dothideomycetes</taxon>
        <taxon>Pleosporomycetidae</taxon>
        <taxon>Pleosporales</taxon>
        <taxon>Massarineae</taxon>
        <taxon>Periconiaceae</taxon>
        <taxon>Periconia</taxon>
    </lineage>
</organism>
<dbReference type="InterPro" id="IPR006620">
    <property type="entry name" value="Pro_4_hyd_alph"/>
</dbReference>
<accession>A0A2V1D9E7</accession>
<evidence type="ECO:0000259" key="6">
    <source>
        <dbReference type="SMART" id="SM00702"/>
    </source>
</evidence>
<dbReference type="EMBL" id="KZ805525">
    <property type="protein sequence ID" value="PVH94675.1"/>
    <property type="molecule type" value="Genomic_DNA"/>
</dbReference>
<dbReference type="GO" id="GO:0031418">
    <property type="term" value="F:L-ascorbic acid binding"/>
    <property type="evidence" value="ECO:0007669"/>
    <property type="project" value="InterPro"/>
</dbReference>
<dbReference type="InterPro" id="IPR044862">
    <property type="entry name" value="Pro_4_hyd_alph_FE2OG_OXY"/>
</dbReference>
<dbReference type="GO" id="GO:0005783">
    <property type="term" value="C:endoplasmic reticulum"/>
    <property type="evidence" value="ECO:0007669"/>
    <property type="project" value="TreeGrafter"/>
</dbReference>
<keyword evidence="4" id="KW-0560">Oxidoreductase</keyword>
<feature type="domain" description="Prolyl 4-hydroxylase alpha subunit" evidence="6">
    <location>
        <begin position="34"/>
        <end position="238"/>
    </location>
</feature>
<dbReference type="OrthoDB" id="69177at2759"/>
<gene>
    <name evidence="7" type="ORF">DM02DRAFT_183577</name>
</gene>
<comment type="cofactor">
    <cofactor evidence="1">
        <name>L-ascorbate</name>
        <dbReference type="ChEBI" id="CHEBI:38290"/>
    </cofactor>
</comment>
<evidence type="ECO:0000256" key="4">
    <source>
        <dbReference type="ARBA" id="ARBA00023002"/>
    </source>
</evidence>
<evidence type="ECO:0000256" key="3">
    <source>
        <dbReference type="ARBA" id="ARBA00022964"/>
    </source>
</evidence>
<dbReference type="GO" id="GO:0005506">
    <property type="term" value="F:iron ion binding"/>
    <property type="evidence" value="ECO:0007669"/>
    <property type="project" value="InterPro"/>
</dbReference>
<evidence type="ECO:0000313" key="7">
    <source>
        <dbReference type="EMBL" id="PVH94675.1"/>
    </source>
</evidence>
<proteinExistence type="predicted"/>
<protein>
    <recommendedName>
        <fullName evidence="6">Prolyl 4-hydroxylase alpha subunit domain-containing protein</fullName>
    </recommendedName>
</protein>
<dbReference type="STRING" id="97972.A0A2V1D9E7"/>
<dbReference type="GO" id="GO:0004656">
    <property type="term" value="F:procollagen-proline 4-dioxygenase activity"/>
    <property type="evidence" value="ECO:0007669"/>
    <property type="project" value="TreeGrafter"/>
</dbReference>
<evidence type="ECO:0000256" key="1">
    <source>
        <dbReference type="ARBA" id="ARBA00001961"/>
    </source>
</evidence>
<evidence type="ECO:0000256" key="5">
    <source>
        <dbReference type="ARBA" id="ARBA00023004"/>
    </source>
</evidence>
<dbReference type="AlphaFoldDB" id="A0A2V1D9E7"/>
<reference evidence="7 8" key="1">
    <citation type="journal article" date="2018" name="Sci. Rep.">
        <title>Comparative genomics provides insights into the lifestyle and reveals functional heterogeneity of dark septate endophytic fungi.</title>
        <authorList>
            <person name="Knapp D.G."/>
            <person name="Nemeth J.B."/>
            <person name="Barry K."/>
            <person name="Hainaut M."/>
            <person name="Henrissat B."/>
            <person name="Johnson J."/>
            <person name="Kuo A."/>
            <person name="Lim J.H.P."/>
            <person name="Lipzen A."/>
            <person name="Nolan M."/>
            <person name="Ohm R.A."/>
            <person name="Tamas L."/>
            <person name="Grigoriev I.V."/>
            <person name="Spatafora J.W."/>
            <person name="Nagy L.G."/>
            <person name="Kovacs G.M."/>
        </authorList>
    </citation>
    <scope>NUCLEOTIDE SEQUENCE [LARGE SCALE GENOMIC DNA]</scope>
    <source>
        <strain evidence="7 8">DSE2036</strain>
    </source>
</reference>
<evidence type="ECO:0000256" key="2">
    <source>
        <dbReference type="ARBA" id="ARBA00022723"/>
    </source>
</evidence>
<dbReference type="SMART" id="SM00702">
    <property type="entry name" value="P4Hc"/>
    <property type="match status" value="1"/>
</dbReference>
<keyword evidence="3" id="KW-0223">Dioxygenase</keyword>
<dbReference type="PANTHER" id="PTHR10869">
    <property type="entry name" value="PROLYL 4-HYDROXYLASE ALPHA SUBUNIT"/>
    <property type="match status" value="1"/>
</dbReference>
<keyword evidence="5" id="KW-0408">Iron</keyword>
<name>A0A2V1D9E7_9PLEO</name>
<dbReference type="Pfam" id="PF13640">
    <property type="entry name" value="2OG-FeII_Oxy_3"/>
    <property type="match status" value="1"/>
</dbReference>
<dbReference type="Gene3D" id="2.60.120.620">
    <property type="entry name" value="q2cbj1_9rhob like domain"/>
    <property type="match status" value="1"/>
</dbReference>